<evidence type="ECO:0000256" key="2">
    <source>
        <dbReference type="ARBA" id="ARBA00009500"/>
    </source>
</evidence>
<dbReference type="InterPro" id="IPR042185">
    <property type="entry name" value="Serpin_sf_2"/>
</dbReference>
<keyword evidence="7" id="KW-0325">Glycoprotein</keyword>
<dbReference type="PANTHER" id="PTHR11461:SF211">
    <property type="entry name" value="GH10112P-RELATED"/>
    <property type="match status" value="1"/>
</dbReference>
<comment type="caution">
    <text evidence="10">The sequence shown here is derived from an EMBL/GenBank/DDBJ whole genome shotgun (WGS) entry which is preliminary data.</text>
</comment>
<dbReference type="GO" id="GO:0005615">
    <property type="term" value="C:extracellular space"/>
    <property type="evidence" value="ECO:0007669"/>
    <property type="project" value="InterPro"/>
</dbReference>
<evidence type="ECO:0000256" key="4">
    <source>
        <dbReference type="ARBA" id="ARBA00022690"/>
    </source>
</evidence>
<dbReference type="InterPro" id="IPR023796">
    <property type="entry name" value="Serpin_dom"/>
</dbReference>
<dbReference type="CDD" id="cd00172">
    <property type="entry name" value="serpin"/>
    <property type="match status" value="1"/>
</dbReference>
<dbReference type="EMBL" id="JARKHS020030112">
    <property type="protein sequence ID" value="KAK8762415.1"/>
    <property type="molecule type" value="Genomic_DNA"/>
</dbReference>
<protein>
    <recommendedName>
        <fullName evidence="9">Serpin domain-containing protein</fullName>
    </recommendedName>
</protein>
<dbReference type="Gene3D" id="3.30.497.10">
    <property type="entry name" value="Antithrombin, subunit I, domain 2"/>
    <property type="match status" value="1"/>
</dbReference>
<organism evidence="10 11">
    <name type="scientific">Amblyomma americanum</name>
    <name type="common">Lone star tick</name>
    <dbReference type="NCBI Taxonomy" id="6943"/>
    <lineage>
        <taxon>Eukaryota</taxon>
        <taxon>Metazoa</taxon>
        <taxon>Ecdysozoa</taxon>
        <taxon>Arthropoda</taxon>
        <taxon>Chelicerata</taxon>
        <taxon>Arachnida</taxon>
        <taxon>Acari</taxon>
        <taxon>Parasitiformes</taxon>
        <taxon>Ixodida</taxon>
        <taxon>Ixodoidea</taxon>
        <taxon>Ixodidae</taxon>
        <taxon>Amblyomminae</taxon>
        <taxon>Amblyomma</taxon>
    </lineage>
</organism>
<comment type="similarity">
    <text evidence="2 8">Belongs to the serpin family.</text>
</comment>
<keyword evidence="4" id="KW-0646">Protease inhibitor</keyword>
<dbReference type="AlphaFoldDB" id="A0AAQ4DIX5"/>
<evidence type="ECO:0000256" key="8">
    <source>
        <dbReference type="RuleBase" id="RU000411"/>
    </source>
</evidence>
<dbReference type="InterPro" id="IPR036186">
    <property type="entry name" value="Serpin_sf"/>
</dbReference>
<name>A0AAQ4DIX5_AMBAM</name>
<proteinExistence type="inferred from homology"/>
<dbReference type="InterPro" id="IPR042178">
    <property type="entry name" value="Serpin_sf_1"/>
</dbReference>
<dbReference type="PANTHER" id="PTHR11461">
    <property type="entry name" value="SERINE PROTEASE INHIBITOR, SERPIN"/>
    <property type="match status" value="1"/>
</dbReference>
<dbReference type="InterPro" id="IPR000215">
    <property type="entry name" value="Serpin_fam"/>
</dbReference>
<evidence type="ECO:0000313" key="10">
    <source>
        <dbReference type="EMBL" id="KAK8762415.1"/>
    </source>
</evidence>
<evidence type="ECO:0000256" key="7">
    <source>
        <dbReference type="ARBA" id="ARBA00023180"/>
    </source>
</evidence>
<evidence type="ECO:0000313" key="11">
    <source>
        <dbReference type="Proteomes" id="UP001321473"/>
    </source>
</evidence>
<accession>A0AAQ4DIX5</accession>
<keyword evidence="11" id="KW-1185">Reference proteome</keyword>
<keyword evidence="3" id="KW-0964">Secreted</keyword>
<dbReference type="Pfam" id="PF00079">
    <property type="entry name" value="Serpin"/>
    <property type="match status" value="1"/>
</dbReference>
<reference evidence="10 11" key="1">
    <citation type="journal article" date="2023" name="Arcadia Sci">
        <title>De novo assembly of a long-read Amblyomma americanum tick genome.</title>
        <authorList>
            <person name="Chou S."/>
            <person name="Poskanzer K.E."/>
            <person name="Rollins M."/>
            <person name="Thuy-Boun P.S."/>
        </authorList>
    </citation>
    <scope>NUCLEOTIDE SEQUENCE [LARGE SCALE GENOMIC DNA]</scope>
    <source>
        <strain evidence="10">F_SG_1</strain>
        <tissue evidence="10">Salivary glands</tissue>
    </source>
</reference>
<evidence type="ECO:0000259" key="9">
    <source>
        <dbReference type="SMART" id="SM00093"/>
    </source>
</evidence>
<dbReference type="GO" id="GO:0004867">
    <property type="term" value="F:serine-type endopeptidase inhibitor activity"/>
    <property type="evidence" value="ECO:0007669"/>
    <property type="project" value="UniProtKB-KW"/>
</dbReference>
<gene>
    <name evidence="10" type="ORF">V5799_026325</name>
</gene>
<evidence type="ECO:0000256" key="3">
    <source>
        <dbReference type="ARBA" id="ARBA00022525"/>
    </source>
</evidence>
<sequence>MHGIFRTESSLITADTVQKPSALHKLPDSSSIRMQVALGTPTPTTRPVSTVCGRESADIEAVRIDISGGHYTPGKQKKQHLTTTMAVNPLGNSVLDFSMALYKQLVSQNGHEGNVFYSPFSISAALSMALAGARANTAKELSTVLRADAAKIHSHYHDFFSKLASYADDVKLHVANRMYSEQTFPVLESYLSLLRDSYGATIESVDFKNDCESVRQQINAWVEKVTESKIKDLLPVGGVDDCTSLILVNAIYFKGFWKSPFDAYATHRSDFHLDSKNKKEIDMMYKKKAYKMCTNDELGVAVVEIPYQGDKTSMVVLLPNDIEGLSKLEDNLTAPKLVDLMKNLRSGVDVELWRAGTGDLPQDDLASFGDQGLLHFRS</sequence>
<keyword evidence="5" id="KW-0732">Signal</keyword>
<dbReference type="FunFam" id="3.30.497.10:FF:000031">
    <property type="entry name" value="Putative salivary serpin"/>
    <property type="match status" value="1"/>
</dbReference>
<feature type="domain" description="Serpin" evidence="9">
    <location>
        <begin position="99"/>
        <end position="378"/>
    </location>
</feature>
<evidence type="ECO:0000256" key="5">
    <source>
        <dbReference type="ARBA" id="ARBA00022729"/>
    </source>
</evidence>
<keyword evidence="6" id="KW-0722">Serine protease inhibitor</keyword>
<dbReference type="Proteomes" id="UP001321473">
    <property type="component" value="Unassembled WGS sequence"/>
</dbReference>
<evidence type="ECO:0000256" key="1">
    <source>
        <dbReference type="ARBA" id="ARBA00004613"/>
    </source>
</evidence>
<dbReference type="Gene3D" id="2.30.39.10">
    <property type="entry name" value="Alpha-1-antitrypsin, domain 1"/>
    <property type="match status" value="1"/>
</dbReference>
<evidence type="ECO:0000256" key="6">
    <source>
        <dbReference type="ARBA" id="ARBA00022900"/>
    </source>
</evidence>
<comment type="subcellular location">
    <subcellularLocation>
        <location evidence="1">Secreted</location>
    </subcellularLocation>
</comment>
<dbReference type="SUPFAM" id="SSF56574">
    <property type="entry name" value="Serpins"/>
    <property type="match status" value="1"/>
</dbReference>
<dbReference type="SMART" id="SM00093">
    <property type="entry name" value="SERPIN"/>
    <property type="match status" value="1"/>
</dbReference>